<evidence type="ECO:0000313" key="2">
    <source>
        <dbReference type="Proteomes" id="UP001458880"/>
    </source>
</evidence>
<evidence type="ECO:0008006" key="3">
    <source>
        <dbReference type="Google" id="ProtNLM"/>
    </source>
</evidence>
<reference evidence="1 2" key="1">
    <citation type="journal article" date="2024" name="BMC Genomics">
        <title>De novo assembly and annotation of Popillia japonica's genome with initial clues to its potential as an invasive pest.</title>
        <authorList>
            <person name="Cucini C."/>
            <person name="Boschi S."/>
            <person name="Funari R."/>
            <person name="Cardaioli E."/>
            <person name="Iannotti N."/>
            <person name="Marturano G."/>
            <person name="Paoli F."/>
            <person name="Bruttini M."/>
            <person name="Carapelli A."/>
            <person name="Frati F."/>
            <person name="Nardi F."/>
        </authorList>
    </citation>
    <scope>NUCLEOTIDE SEQUENCE [LARGE SCALE GENOMIC DNA]</scope>
    <source>
        <strain evidence="1">DMR45628</strain>
    </source>
</reference>
<protein>
    <recommendedName>
        <fullName evidence="3">B box-type domain-containing protein</fullName>
    </recommendedName>
</protein>
<name>A0AAW1IXX5_POPJA</name>
<keyword evidence="2" id="KW-1185">Reference proteome</keyword>
<gene>
    <name evidence="1" type="ORF">QE152_g33252</name>
</gene>
<comment type="caution">
    <text evidence="1">The sequence shown here is derived from an EMBL/GenBank/DDBJ whole genome shotgun (WGS) entry which is preliminary data.</text>
</comment>
<dbReference type="EMBL" id="JASPKY010000500">
    <property type="protein sequence ID" value="KAK9694842.1"/>
    <property type="molecule type" value="Genomic_DNA"/>
</dbReference>
<dbReference type="Proteomes" id="UP001458880">
    <property type="component" value="Unassembled WGS sequence"/>
</dbReference>
<proteinExistence type="predicted"/>
<dbReference type="AlphaFoldDB" id="A0AAW1IXX5"/>
<organism evidence="1 2">
    <name type="scientific">Popillia japonica</name>
    <name type="common">Japanese beetle</name>
    <dbReference type="NCBI Taxonomy" id="7064"/>
    <lineage>
        <taxon>Eukaryota</taxon>
        <taxon>Metazoa</taxon>
        <taxon>Ecdysozoa</taxon>
        <taxon>Arthropoda</taxon>
        <taxon>Hexapoda</taxon>
        <taxon>Insecta</taxon>
        <taxon>Pterygota</taxon>
        <taxon>Neoptera</taxon>
        <taxon>Endopterygota</taxon>
        <taxon>Coleoptera</taxon>
        <taxon>Polyphaga</taxon>
        <taxon>Scarabaeiformia</taxon>
        <taxon>Scarabaeidae</taxon>
        <taxon>Rutelinae</taxon>
        <taxon>Popillia</taxon>
    </lineage>
</organism>
<sequence length="89" mass="10248">MQLVEDHMRRPLTMTVIPRELRTTIIGRILGVPDPQEEAGKDDLNLEKRKLCHLCPSKKSRMTKYLCLSCKKPVCLQCTKPVRNNCAQK</sequence>
<evidence type="ECO:0000313" key="1">
    <source>
        <dbReference type="EMBL" id="KAK9694842.1"/>
    </source>
</evidence>
<accession>A0AAW1IXX5</accession>